<dbReference type="InterPro" id="IPR004838">
    <property type="entry name" value="NHTrfase_class1_PyrdxlP-BS"/>
</dbReference>
<organism evidence="4 5">
    <name type="scientific">Aspergillus tamarii</name>
    <dbReference type="NCBI Taxonomy" id="41984"/>
    <lineage>
        <taxon>Eukaryota</taxon>
        <taxon>Fungi</taxon>
        <taxon>Dikarya</taxon>
        <taxon>Ascomycota</taxon>
        <taxon>Pezizomycotina</taxon>
        <taxon>Eurotiomycetes</taxon>
        <taxon>Eurotiomycetidae</taxon>
        <taxon>Eurotiales</taxon>
        <taxon>Aspergillaceae</taxon>
        <taxon>Aspergillus</taxon>
        <taxon>Aspergillus subgen. Circumdati</taxon>
    </lineage>
</organism>
<dbReference type="GO" id="GO:0030170">
    <property type="term" value="F:pyridoxal phosphate binding"/>
    <property type="evidence" value="ECO:0007669"/>
    <property type="project" value="InterPro"/>
</dbReference>
<dbReference type="AlphaFoldDB" id="A0A5N6UQ86"/>
<keyword evidence="4" id="KW-0808">Transferase</keyword>
<dbReference type="Gene3D" id="3.40.640.10">
    <property type="entry name" value="Type I PLP-dependent aspartate aminotransferase-like (Major domain)"/>
    <property type="match status" value="1"/>
</dbReference>
<comment type="similarity">
    <text evidence="1">Belongs to the class-I pyridoxal-phosphate-dependent aminotransferase family.</text>
</comment>
<dbReference type="InterPro" id="IPR015422">
    <property type="entry name" value="PyrdxlP-dep_Trfase_small"/>
</dbReference>
<accession>A0A5N6UQ86</accession>
<dbReference type="Proteomes" id="UP000326950">
    <property type="component" value="Unassembled WGS sequence"/>
</dbReference>
<dbReference type="InterPro" id="IPR050478">
    <property type="entry name" value="Ethylene_sulfur-biosynth"/>
</dbReference>
<evidence type="ECO:0000313" key="4">
    <source>
        <dbReference type="EMBL" id="KAE8160794.1"/>
    </source>
</evidence>
<dbReference type="PANTHER" id="PTHR43795">
    <property type="entry name" value="BIFUNCTIONAL ASPARTATE AMINOTRANSFERASE AND GLUTAMATE/ASPARTATE-PREPHENATE AMINOTRANSFERASE-RELATED"/>
    <property type="match status" value="1"/>
</dbReference>
<evidence type="ECO:0000313" key="5">
    <source>
        <dbReference type="Proteomes" id="UP000326950"/>
    </source>
</evidence>
<sequence length="440" mass="49196">MSPKEGPRPYLPLSTRAQEAAVAGTNNPLLDILADLWHPESNPNGFFSVGVAENVLMHDVLLEYINKQLTLPAKYLTYNDGGAGSTRLKKATARFLNRHLAPFTPIQPHHLVITNGVSSAIEQLSWIFANPGDGILLGRPYYGQFIPDLAMRPAAKVVPVNFDDCNPLEPAAVEKYEQALLRFESQTTNKVRALVLCHPHNPLGRCYPMQAIIEIMRLCQKYQIHLISDEIYALSTWENRIDPTPTPVKFQSLLSINPTGIIDPGLTHILWGMSKDFGANGIRIGVIVSQANAGLHSTLLGTSLYTYVSGLSDYIAANILEDDAFTTRYIEMNQQRLRDSYHFVVEYLQQRGLEYERGGNAGFFIWVNLGKKYLENRQKIQYDGPDLTEEIMALLCSQKVFLASGNAFGSEKPGWFRIVTSHPTAYLTEALRRIEFAIGN</sequence>
<dbReference type="OrthoDB" id="7042322at2759"/>
<dbReference type="PROSITE" id="PS00105">
    <property type="entry name" value="AA_TRANSFER_CLASS_1"/>
    <property type="match status" value="1"/>
</dbReference>
<protein>
    <submittedName>
        <fullName evidence="4">Pyridoxal phosphate-dependent transferase</fullName>
    </submittedName>
</protein>
<dbReference type="Pfam" id="PF00155">
    <property type="entry name" value="Aminotran_1_2"/>
    <property type="match status" value="1"/>
</dbReference>
<dbReference type="PANTHER" id="PTHR43795:SF63">
    <property type="entry name" value="PUTATIVE (AFU_ORTHOLOGUE AFUA_4G00630)-RELATED"/>
    <property type="match status" value="1"/>
</dbReference>
<dbReference type="SUPFAM" id="SSF53383">
    <property type="entry name" value="PLP-dependent transferases"/>
    <property type="match status" value="1"/>
</dbReference>
<dbReference type="GO" id="GO:0008483">
    <property type="term" value="F:transaminase activity"/>
    <property type="evidence" value="ECO:0007669"/>
    <property type="project" value="TreeGrafter"/>
</dbReference>
<reference evidence="4 5" key="1">
    <citation type="submission" date="2019-04" db="EMBL/GenBank/DDBJ databases">
        <title>Friends and foes A comparative genomics study of 23 Aspergillus species from section Flavi.</title>
        <authorList>
            <consortium name="DOE Joint Genome Institute"/>
            <person name="Kjaerbolling I."/>
            <person name="Vesth T."/>
            <person name="Frisvad J.C."/>
            <person name="Nybo J.L."/>
            <person name="Theobald S."/>
            <person name="Kildgaard S."/>
            <person name="Isbrandt T."/>
            <person name="Kuo A."/>
            <person name="Sato A."/>
            <person name="Lyhne E.K."/>
            <person name="Kogle M.E."/>
            <person name="Wiebenga A."/>
            <person name="Kun R.S."/>
            <person name="Lubbers R.J."/>
            <person name="Makela M.R."/>
            <person name="Barry K."/>
            <person name="Chovatia M."/>
            <person name="Clum A."/>
            <person name="Daum C."/>
            <person name="Haridas S."/>
            <person name="He G."/>
            <person name="LaButti K."/>
            <person name="Lipzen A."/>
            <person name="Mondo S."/>
            <person name="Riley R."/>
            <person name="Salamov A."/>
            <person name="Simmons B.A."/>
            <person name="Magnuson J.K."/>
            <person name="Henrissat B."/>
            <person name="Mortensen U.H."/>
            <person name="Larsen T.O."/>
            <person name="Devries R.P."/>
            <person name="Grigoriev I.V."/>
            <person name="Machida M."/>
            <person name="Baker S.E."/>
            <person name="Andersen M.R."/>
        </authorList>
    </citation>
    <scope>NUCLEOTIDE SEQUENCE [LARGE SCALE GENOMIC DNA]</scope>
    <source>
        <strain evidence="4 5">CBS 117626</strain>
    </source>
</reference>
<proteinExistence type="inferred from homology"/>
<evidence type="ECO:0000256" key="1">
    <source>
        <dbReference type="ARBA" id="ARBA00007441"/>
    </source>
</evidence>
<dbReference type="InterPro" id="IPR015424">
    <property type="entry name" value="PyrdxlP-dep_Trfase"/>
</dbReference>
<keyword evidence="2" id="KW-0663">Pyridoxal phosphate</keyword>
<dbReference type="EMBL" id="ML738652">
    <property type="protein sequence ID" value="KAE8160794.1"/>
    <property type="molecule type" value="Genomic_DNA"/>
</dbReference>
<keyword evidence="5" id="KW-1185">Reference proteome</keyword>
<evidence type="ECO:0000256" key="2">
    <source>
        <dbReference type="ARBA" id="ARBA00022898"/>
    </source>
</evidence>
<evidence type="ECO:0000259" key="3">
    <source>
        <dbReference type="Pfam" id="PF00155"/>
    </source>
</evidence>
<gene>
    <name evidence="4" type="ORF">BDV40DRAFT_313589</name>
</gene>
<dbReference type="InterPro" id="IPR004839">
    <property type="entry name" value="Aminotransferase_I/II_large"/>
</dbReference>
<name>A0A5N6UQ86_ASPTM</name>
<dbReference type="Gene3D" id="3.90.1150.10">
    <property type="entry name" value="Aspartate Aminotransferase, domain 1"/>
    <property type="match status" value="1"/>
</dbReference>
<dbReference type="PRINTS" id="PR00753">
    <property type="entry name" value="ACCSYNTHASE"/>
</dbReference>
<dbReference type="GO" id="GO:0006520">
    <property type="term" value="P:amino acid metabolic process"/>
    <property type="evidence" value="ECO:0007669"/>
    <property type="project" value="TreeGrafter"/>
</dbReference>
<dbReference type="InterPro" id="IPR015421">
    <property type="entry name" value="PyrdxlP-dep_Trfase_major"/>
</dbReference>
<feature type="domain" description="Aminotransferase class I/classII large" evidence="3">
    <location>
        <begin position="84"/>
        <end position="434"/>
    </location>
</feature>
<dbReference type="CDD" id="cd00609">
    <property type="entry name" value="AAT_like"/>
    <property type="match status" value="1"/>
</dbReference>